<evidence type="ECO:0000313" key="3">
    <source>
        <dbReference type="Proteomes" id="UP001472677"/>
    </source>
</evidence>
<accession>A0ABR2FDQ3</accession>
<comment type="caution">
    <text evidence="2">The sequence shown here is derived from an EMBL/GenBank/DDBJ whole genome shotgun (WGS) entry which is preliminary data.</text>
</comment>
<keyword evidence="3" id="KW-1185">Reference proteome</keyword>
<gene>
    <name evidence="2" type="ORF">V6N12_069375</name>
</gene>
<dbReference type="EMBL" id="JBBPBM010000006">
    <property type="protein sequence ID" value="KAK8579040.1"/>
    <property type="molecule type" value="Genomic_DNA"/>
</dbReference>
<reference evidence="2 3" key="1">
    <citation type="journal article" date="2024" name="G3 (Bethesda)">
        <title>Genome assembly of Hibiscus sabdariffa L. provides insights into metabolisms of medicinal natural products.</title>
        <authorList>
            <person name="Kim T."/>
        </authorList>
    </citation>
    <scope>NUCLEOTIDE SEQUENCE [LARGE SCALE GENOMIC DNA]</scope>
    <source>
        <strain evidence="2">TK-2024</strain>
        <tissue evidence="2">Old leaves</tissue>
    </source>
</reference>
<proteinExistence type="predicted"/>
<dbReference type="Proteomes" id="UP001472677">
    <property type="component" value="Unassembled WGS sequence"/>
</dbReference>
<feature type="compositionally biased region" description="Low complexity" evidence="1">
    <location>
        <begin position="36"/>
        <end position="48"/>
    </location>
</feature>
<protein>
    <submittedName>
        <fullName evidence="2">Uncharacterized protein</fullName>
    </submittedName>
</protein>
<organism evidence="2 3">
    <name type="scientific">Hibiscus sabdariffa</name>
    <name type="common">roselle</name>
    <dbReference type="NCBI Taxonomy" id="183260"/>
    <lineage>
        <taxon>Eukaryota</taxon>
        <taxon>Viridiplantae</taxon>
        <taxon>Streptophyta</taxon>
        <taxon>Embryophyta</taxon>
        <taxon>Tracheophyta</taxon>
        <taxon>Spermatophyta</taxon>
        <taxon>Magnoliopsida</taxon>
        <taxon>eudicotyledons</taxon>
        <taxon>Gunneridae</taxon>
        <taxon>Pentapetalae</taxon>
        <taxon>rosids</taxon>
        <taxon>malvids</taxon>
        <taxon>Malvales</taxon>
        <taxon>Malvaceae</taxon>
        <taxon>Malvoideae</taxon>
        <taxon>Hibiscus</taxon>
    </lineage>
</organism>
<feature type="region of interest" description="Disordered" evidence="1">
    <location>
        <begin position="31"/>
        <end position="58"/>
    </location>
</feature>
<sequence length="99" mass="11094">MFLELEEEKFMCHFCQVGDFNQYIMQVRDKRNSKQASSSGAATTTGTTEKNAKRSHESPLQVILRLLPSLLPGGVYGDVTQRPDFEAKVAKLVELGFAR</sequence>
<evidence type="ECO:0000256" key="1">
    <source>
        <dbReference type="SAM" id="MobiDB-lite"/>
    </source>
</evidence>
<evidence type="ECO:0000313" key="2">
    <source>
        <dbReference type="EMBL" id="KAK8579040.1"/>
    </source>
</evidence>
<name>A0ABR2FDQ3_9ROSI</name>